<sequence>MSVQRKDVADARPLPGNAGKTDGKAPNGGRSFRTDTAISNARPGAERVLKPWVPDSNDNFDGSLESSTTKEPWDQFATHEKMTGKTSDYDANIYTTRIDKTHPQYQQRLAAADRVAREIEGSAPTTAHVAEERVMDCVGGNEHQDEEDKYSGVRRQQDFPPLANRENKYTPPARRAPTGQATVKGAPVDPAIISSQLKTALPKSSAAKSEDSKSTTPSTKGTATPTSDTTAGDARPDVQNTKAVEPKKIETQAAESTKVVEIKGSDKTSLRPSANTSRTISPQAKEGAVAPSATSTVERDVLQSFKTFATQQRQSVTNARNHKIKQDSAVKIMELKKFAESFKLSTPVPKDLVPIIAKDPVKQKAIQEKAMQNVREVERQKDAQLSSLGKDKEKESATAKDAQPKPCAEPATSSTSTSDARNTSRPMGPQHLSSTAGPPTRHPGPRNSYGPQSQYTYNRNGRGQQHQHGGAQQNQQTGNLAARIREKQMQQQPQHPQHNPMGQHLSGQDLRMPPTGPANIDASFNRRASALPLQGHLAPRLNPNSHEFRPNASAPAFNPTVHTGGQLIRRKTKAVDVKKCFILSHIETIQPPQGRNWDDNDGLRPAYDTLPTWRQLQDEAEKPDSTMHITYKEYFEKHPFSGAAMVTPTPAHVMPIAHQHQLPFHLQHAWSTRQTVMNQYRSFSNSPQFVAPQPPHMGAPVMVQQQQFAPASGMMPSGPQVQMYPAGGHPQFMPPGNGPPQPMAGANGFPSPGRPAATIMVHQGSHQGQPVYGMSPGMQYQQPAYHTQQLQGKYAVAKS</sequence>
<dbReference type="InterPro" id="IPR009604">
    <property type="entry name" value="LsmAD_domain"/>
</dbReference>
<feature type="region of interest" description="Disordered" evidence="1">
    <location>
        <begin position="536"/>
        <end position="560"/>
    </location>
</feature>
<feature type="compositionally biased region" description="Polar residues" evidence="1">
    <location>
        <begin position="411"/>
        <end position="437"/>
    </location>
</feature>
<evidence type="ECO:0000313" key="3">
    <source>
        <dbReference type="EMBL" id="KAK2071471.1"/>
    </source>
</evidence>
<accession>A0AAD9I5L5</accession>
<gene>
    <name evidence="3" type="ORF">P8C59_005893</name>
</gene>
<feature type="compositionally biased region" description="Polar residues" evidence="1">
    <location>
        <begin position="56"/>
        <end position="70"/>
    </location>
</feature>
<feature type="compositionally biased region" description="Low complexity" evidence="1">
    <location>
        <begin position="489"/>
        <end position="504"/>
    </location>
</feature>
<dbReference type="EMBL" id="JAQQPM010000005">
    <property type="protein sequence ID" value="KAK2071471.1"/>
    <property type="molecule type" value="Genomic_DNA"/>
</dbReference>
<protein>
    <recommendedName>
        <fullName evidence="2">LsmAD domain-containing protein</fullName>
    </recommendedName>
</protein>
<feature type="compositionally biased region" description="Basic and acidic residues" evidence="1">
    <location>
        <begin position="1"/>
        <end position="10"/>
    </location>
</feature>
<evidence type="ECO:0000313" key="4">
    <source>
        <dbReference type="Proteomes" id="UP001217918"/>
    </source>
</evidence>
<dbReference type="Pfam" id="PF06741">
    <property type="entry name" value="LsmAD"/>
    <property type="match status" value="1"/>
</dbReference>
<reference evidence="3" key="1">
    <citation type="journal article" date="2023" name="Mol. Plant Microbe Interact.">
        <title>Elucidating the Obligate Nature and Biological Capacity of an Invasive Fungal Corn Pathogen.</title>
        <authorList>
            <person name="MacCready J.S."/>
            <person name="Roggenkamp E.M."/>
            <person name="Gdanetz K."/>
            <person name="Chilvers M.I."/>
        </authorList>
    </citation>
    <scope>NUCLEOTIDE SEQUENCE</scope>
    <source>
        <strain evidence="3">PM02</strain>
    </source>
</reference>
<dbReference type="SMART" id="SM01272">
    <property type="entry name" value="LsmAD"/>
    <property type="match status" value="1"/>
</dbReference>
<feature type="region of interest" description="Disordered" evidence="1">
    <location>
        <begin position="372"/>
        <end position="522"/>
    </location>
</feature>
<dbReference type="PANTHER" id="PTHR12854">
    <property type="entry name" value="ATAXIN 2-RELATED"/>
    <property type="match status" value="1"/>
</dbReference>
<feature type="compositionally biased region" description="Low complexity" evidence="1">
    <location>
        <begin position="214"/>
        <end position="227"/>
    </location>
</feature>
<evidence type="ECO:0000256" key="1">
    <source>
        <dbReference type="SAM" id="MobiDB-lite"/>
    </source>
</evidence>
<feature type="compositionally biased region" description="Basic and acidic residues" evidence="1">
    <location>
        <begin position="258"/>
        <end position="269"/>
    </location>
</feature>
<dbReference type="AlphaFoldDB" id="A0AAD9I5L5"/>
<proteinExistence type="predicted"/>
<feature type="domain" description="LsmAD" evidence="2">
    <location>
        <begin position="83"/>
        <end position="156"/>
    </location>
</feature>
<feature type="compositionally biased region" description="Low complexity" evidence="1">
    <location>
        <begin position="458"/>
        <end position="479"/>
    </location>
</feature>
<dbReference type="PANTHER" id="PTHR12854:SF7">
    <property type="entry name" value="ATAXIN-2 HOMOLOG"/>
    <property type="match status" value="1"/>
</dbReference>
<organism evidence="3 4">
    <name type="scientific">Phyllachora maydis</name>
    <dbReference type="NCBI Taxonomy" id="1825666"/>
    <lineage>
        <taxon>Eukaryota</taxon>
        <taxon>Fungi</taxon>
        <taxon>Dikarya</taxon>
        <taxon>Ascomycota</taxon>
        <taxon>Pezizomycotina</taxon>
        <taxon>Sordariomycetes</taxon>
        <taxon>Sordariomycetidae</taxon>
        <taxon>Phyllachorales</taxon>
        <taxon>Phyllachoraceae</taxon>
        <taxon>Phyllachora</taxon>
    </lineage>
</organism>
<dbReference type="Proteomes" id="UP001217918">
    <property type="component" value="Unassembled WGS sequence"/>
</dbReference>
<comment type="caution">
    <text evidence="3">The sequence shown here is derived from an EMBL/GenBank/DDBJ whole genome shotgun (WGS) entry which is preliminary data.</text>
</comment>
<dbReference type="GO" id="GO:0010494">
    <property type="term" value="C:cytoplasmic stress granule"/>
    <property type="evidence" value="ECO:0007669"/>
    <property type="project" value="TreeGrafter"/>
</dbReference>
<feature type="compositionally biased region" description="Polar residues" evidence="1">
    <location>
        <begin position="270"/>
        <end position="282"/>
    </location>
</feature>
<keyword evidence="4" id="KW-1185">Reference proteome</keyword>
<feature type="region of interest" description="Disordered" evidence="1">
    <location>
        <begin position="142"/>
        <end position="295"/>
    </location>
</feature>
<name>A0AAD9I5L5_9PEZI</name>
<dbReference type="InterPro" id="IPR045117">
    <property type="entry name" value="ATXN2-like"/>
</dbReference>
<dbReference type="GO" id="GO:0034063">
    <property type="term" value="P:stress granule assembly"/>
    <property type="evidence" value="ECO:0007669"/>
    <property type="project" value="TreeGrafter"/>
</dbReference>
<feature type="region of interest" description="Disordered" evidence="1">
    <location>
        <begin position="1"/>
        <end position="74"/>
    </location>
</feature>
<evidence type="ECO:0000259" key="2">
    <source>
        <dbReference type="SMART" id="SM01272"/>
    </source>
</evidence>
<feature type="compositionally biased region" description="Basic and acidic residues" evidence="1">
    <location>
        <begin position="389"/>
        <end position="398"/>
    </location>
</feature>
<dbReference type="GO" id="GO:0003729">
    <property type="term" value="F:mRNA binding"/>
    <property type="evidence" value="ECO:0007669"/>
    <property type="project" value="TreeGrafter"/>
</dbReference>